<feature type="transmembrane region" description="Helical" evidence="2">
    <location>
        <begin position="220"/>
        <end position="240"/>
    </location>
</feature>
<dbReference type="RefSeq" id="WP_349228356.1">
    <property type="nucleotide sequence ID" value="NZ_JBBMFJ010000002.1"/>
</dbReference>
<dbReference type="Gene3D" id="2.60.40.3050">
    <property type="match status" value="1"/>
</dbReference>
<dbReference type="InterPro" id="IPR022464">
    <property type="entry name" value="Strep_pil_isopept_link"/>
</dbReference>
<evidence type="ECO:0000259" key="4">
    <source>
        <dbReference type="Pfam" id="PF12892"/>
    </source>
</evidence>
<keyword evidence="2" id="KW-1133">Transmembrane helix</keyword>
<sequence>MKKILKGAVSILLMAALSIPMFSMAAMGAETTEVPVVQVPVTLELTGYKPSTPEELNVVLTAEDKRNPMPEGSTDGVYNLKVAAAGQYTLGPIAFPNLGIYQYTIRQTAGSNAKGQYDSNLYRMIIYVTNAQTGGRETTVVVYKNQDTAKSENIVFTNNYTGGGGSSGGGGGGSSSGGGSTSTVVTQIIDEAPPLSPMDTLTGIMEGEIPLAALPKTGTLWWLVPLLALGGIVMFGAGVYKSRRNRHEEK</sequence>
<feature type="region of interest" description="Disordered" evidence="1">
    <location>
        <begin position="161"/>
        <end position="182"/>
    </location>
</feature>
<dbReference type="InterPro" id="IPR038174">
    <property type="entry name" value="Strep_pil_link_sf"/>
</dbReference>
<dbReference type="NCBIfam" id="TIGR03786">
    <property type="entry name" value="strep_pil_rpt"/>
    <property type="match status" value="1"/>
</dbReference>
<protein>
    <submittedName>
        <fullName evidence="5">FctA domain-containing protein</fullName>
    </submittedName>
</protein>
<organism evidence="5 6">
    <name type="scientific">Ventrimonas faecis</name>
    <dbReference type="NCBI Taxonomy" id="3133170"/>
    <lineage>
        <taxon>Bacteria</taxon>
        <taxon>Bacillati</taxon>
        <taxon>Bacillota</taxon>
        <taxon>Clostridia</taxon>
        <taxon>Lachnospirales</taxon>
        <taxon>Lachnospiraceae</taxon>
        <taxon>Ventrimonas</taxon>
    </lineage>
</organism>
<dbReference type="Proteomes" id="UP001437460">
    <property type="component" value="Unassembled WGS sequence"/>
</dbReference>
<dbReference type="Pfam" id="PF12892">
    <property type="entry name" value="FctA"/>
    <property type="match status" value="1"/>
</dbReference>
<dbReference type="EMBL" id="JBBMFJ010000002">
    <property type="protein sequence ID" value="MEQ2561924.1"/>
    <property type="molecule type" value="Genomic_DNA"/>
</dbReference>
<feature type="chain" id="PRO_5047497385" evidence="3">
    <location>
        <begin position="26"/>
        <end position="250"/>
    </location>
</feature>
<keyword evidence="3" id="KW-0732">Signal</keyword>
<keyword evidence="6" id="KW-1185">Reference proteome</keyword>
<feature type="domain" description="Streptococcal pilin isopeptide linkage" evidence="4">
    <location>
        <begin position="45"/>
        <end position="161"/>
    </location>
</feature>
<comment type="caution">
    <text evidence="5">The sequence shown here is derived from an EMBL/GenBank/DDBJ whole genome shotgun (WGS) entry which is preliminary data.</text>
</comment>
<proteinExistence type="predicted"/>
<accession>A0ABV1HHX7</accession>
<evidence type="ECO:0000313" key="5">
    <source>
        <dbReference type="EMBL" id="MEQ2561924.1"/>
    </source>
</evidence>
<feature type="compositionally biased region" description="Gly residues" evidence="1">
    <location>
        <begin position="161"/>
        <end position="180"/>
    </location>
</feature>
<reference evidence="5 6" key="1">
    <citation type="submission" date="2024-03" db="EMBL/GenBank/DDBJ databases">
        <title>Human intestinal bacterial collection.</title>
        <authorList>
            <person name="Pauvert C."/>
            <person name="Hitch T.C.A."/>
            <person name="Clavel T."/>
        </authorList>
    </citation>
    <scope>NUCLEOTIDE SEQUENCE [LARGE SCALE GENOMIC DNA]</scope>
    <source>
        <strain evidence="5 6">CLA-AP-H27</strain>
    </source>
</reference>
<evidence type="ECO:0000256" key="2">
    <source>
        <dbReference type="SAM" id="Phobius"/>
    </source>
</evidence>
<evidence type="ECO:0000313" key="6">
    <source>
        <dbReference type="Proteomes" id="UP001437460"/>
    </source>
</evidence>
<feature type="signal peptide" evidence="3">
    <location>
        <begin position="1"/>
        <end position="25"/>
    </location>
</feature>
<evidence type="ECO:0000256" key="1">
    <source>
        <dbReference type="SAM" id="MobiDB-lite"/>
    </source>
</evidence>
<name>A0ABV1HHX7_9FIRM</name>
<keyword evidence="2" id="KW-0812">Transmembrane</keyword>
<gene>
    <name evidence="5" type="ORF">WMO41_01785</name>
</gene>
<evidence type="ECO:0000256" key="3">
    <source>
        <dbReference type="SAM" id="SignalP"/>
    </source>
</evidence>
<keyword evidence="2" id="KW-0472">Membrane</keyword>